<evidence type="ECO:0000256" key="7">
    <source>
        <dbReference type="ARBA" id="ARBA00023017"/>
    </source>
</evidence>
<evidence type="ECO:0000256" key="6">
    <source>
        <dbReference type="ARBA" id="ARBA00022840"/>
    </source>
</evidence>
<evidence type="ECO:0000256" key="2">
    <source>
        <dbReference type="ARBA" id="ARBA00022448"/>
    </source>
</evidence>
<organism evidence="12 13">
    <name type="scientific">Sphaeroforma arctica JP610</name>
    <dbReference type="NCBI Taxonomy" id="667725"/>
    <lineage>
        <taxon>Eukaryota</taxon>
        <taxon>Ichthyosporea</taxon>
        <taxon>Ichthyophonida</taxon>
        <taxon>Sphaeroforma</taxon>
    </lineage>
</organism>
<feature type="region of interest" description="Disordered" evidence="11">
    <location>
        <begin position="425"/>
        <end position="474"/>
    </location>
</feature>
<dbReference type="STRING" id="667725.A0A0L0GBK5"/>
<evidence type="ECO:0000256" key="3">
    <source>
        <dbReference type="ARBA" id="ARBA00022490"/>
    </source>
</evidence>
<dbReference type="eggNOG" id="KOG3905">
    <property type="taxonomic scope" value="Eukaryota"/>
</dbReference>
<keyword evidence="8 10" id="KW-0505">Motor protein</keyword>
<name>A0A0L0GBK5_9EUKA</name>
<keyword evidence="3 10" id="KW-0963">Cytoplasm</keyword>
<dbReference type="Proteomes" id="UP000054560">
    <property type="component" value="Unassembled WGS sequence"/>
</dbReference>
<feature type="compositionally biased region" description="Low complexity" evidence="11">
    <location>
        <begin position="460"/>
        <end position="471"/>
    </location>
</feature>
<proteinExistence type="inferred from homology"/>
<gene>
    <name evidence="12" type="ORF">SARC_02191</name>
</gene>
<evidence type="ECO:0000256" key="9">
    <source>
        <dbReference type="ARBA" id="ARBA00023212"/>
    </source>
</evidence>
<dbReference type="GO" id="GO:0045504">
    <property type="term" value="F:dynein heavy chain binding"/>
    <property type="evidence" value="ECO:0007669"/>
    <property type="project" value="TreeGrafter"/>
</dbReference>
<dbReference type="GeneID" id="25902695"/>
<keyword evidence="2 10" id="KW-0813">Transport</keyword>
<dbReference type="GO" id="GO:0005813">
    <property type="term" value="C:centrosome"/>
    <property type="evidence" value="ECO:0007669"/>
    <property type="project" value="TreeGrafter"/>
</dbReference>
<accession>A0A0L0GBK5</accession>
<evidence type="ECO:0000256" key="5">
    <source>
        <dbReference type="ARBA" id="ARBA00022741"/>
    </source>
</evidence>
<evidence type="ECO:0000256" key="1">
    <source>
        <dbReference type="ARBA" id="ARBA00004245"/>
    </source>
</evidence>
<dbReference type="PANTHER" id="PTHR12688:SF0">
    <property type="entry name" value="DYNEIN LIGHT INTERMEDIATE CHAIN"/>
    <property type="match status" value="1"/>
</dbReference>
<dbReference type="GO" id="GO:0005524">
    <property type="term" value="F:ATP binding"/>
    <property type="evidence" value="ECO:0007669"/>
    <property type="project" value="UniProtKB-KW"/>
</dbReference>
<dbReference type="AlphaFoldDB" id="A0A0L0GBK5"/>
<dbReference type="PANTHER" id="PTHR12688">
    <property type="entry name" value="DYNEIN LIGHT INTERMEDIATE CHAIN"/>
    <property type="match status" value="1"/>
</dbReference>
<evidence type="ECO:0000256" key="11">
    <source>
        <dbReference type="SAM" id="MobiDB-lite"/>
    </source>
</evidence>
<feature type="region of interest" description="Disordered" evidence="11">
    <location>
        <begin position="217"/>
        <end position="251"/>
    </location>
</feature>
<comment type="subcellular location">
    <subcellularLocation>
        <location evidence="1 10">Cytoplasm</location>
        <location evidence="1 10">Cytoskeleton</location>
    </subcellularLocation>
</comment>
<evidence type="ECO:0000256" key="8">
    <source>
        <dbReference type="ARBA" id="ARBA00023175"/>
    </source>
</evidence>
<dbReference type="OrthoDB" id="27603at2759"/>
<sequence>MTNQIGKPEVSPHEGIWSSLLEEALHGSSRLSETKQIVLVGGPHSGKAAIARNVLGVGGKGKESEYDAYALRGGPSYLDNKGLGLAYEYVNVKVKEEDEAHIGVWTLGSDVSYGTLLPHALGGKADGNEGNTNLQNTLFMFVVDWSRPWLILPSLEKWVSVVEAQLDTVLGDDYETRVAMETALVDKFRLYRDPKGGMEAIEEELKTATIKRKVKRTPTNSLAAATQTPTKAKSPDPVQTVGSPKAGSKAPLGAQKLTQGALVNNLGLDMLVVATKVDVLNSNDTLTSEQADFILYKLRIFCLKYGMGLVNTSTTAKNNCDLLLSYTLHLLYNRQFMSTANVIDRGNIFVPRGWDTYPKIDVLAGNIKSMNPEESFEDVIKEPTLPNRTSPLPFRAIADSGDNRKTPAELEQSFLSRIRKGLEAAAEANKSSSTTTGAQALQSSHERDNAAERDGARRVSSNSTASGAATAEKNKDPAAFFATLMKQPLARSATPKH</sequence>
<protein>
    <recommendedName>
        <fullName evidence="10">Dynein light intermediate chain</fullName>
    </recommendedName>
</protein>
<reference evidence="12 13" key="1">
    <citation type="submission" date="2011-02" db="EMBL/GenBank/DDBJ databases">
        <title>The Genome Sequence of Sphaeroforma arctica JP610.</title>
        <authorList>
            <consortium name="The Broad Institute Genome Sequencing Platform"/>
            <person name="Russ C."/>
            <person name="Cuomo C."/>
            <person name="Young S.K."/>
            <person name="Zeng Q."/>
            <person name="Gargeya S."/>
            <person name="Alvarado L."/>
            <person name="Berlin A."/>
            <person name="Chapman S.B."/>
            <person name="Chen Z."/>
            <person name="Freedman E."/>
            <person name="Gellesch M."/>
            <person name="Goldberg J."/>
            <person name="Griggs A."/>
            <person name="Gujja S."/>
            <person name="Heilman E."/>
            <person name="Heiman D."/>
            <person name="Howarth C."/>
            <person name="Mehta T."/>
            <person name="Neiman D."/>
            <person name="Pearson M."/>
            <person name="Roberts A."/>
            <person name="Saif S."/>
            <person name="Shea T."/>
            <person name="Shenoy N."/>
            <person name="Sisk P."/>
            <person name="Stolte C."/>
            <person name="Sykes S."/>
            <person name="White J."/>
            <person name="Yandava C."/>
            <person name="Burger G."/>
            <person name="Gray M.W."/>
            <person name="Holland P.W.H."/>
            <person name="King N."/>
            <person name="Lang F.B.F."/>
            <person name="Roger A.J."/>
            <person name="Ruiz-Trillo I."/>
            <person name="Haas B."/>
            <person name="Nusbaum C."/>
            <person name="Birren B."/>
        </authorList>
    </citation>
    <scope>NUCLEOTIDE SEQUENCE [LARGE SCALE GENOMIC DNA]</scope>
    <source>
        <strain evidence="12 13">JP610</strain>
    </source>
</reference>
<keyword evidence="4 10" id="KW-0493">Microtubule</keyword>
<keyword evidence="6 10" id="KW-0067">ATP-binding</keyword>
<dbReference type="EMBL" id="KQ241692">
    <property type="protein sequence ID" value="KNC85618.1"/>
    <property type="molecule type" value="Genomic_DNA"/>
</dbReference>
<dbReference type="RefSeq" id="XP_014159520.1">
    <property type="nucleotide sequence ID" value="XM_014304045.1"/>
</dbReference>
<evidence type="ECO:0000313" key="13">
    <source>
        <dbReference type="Proteomes" id="UP000054560"/>
    </source>
</evidence>
<comment type="function">
    <text evidence="10">Acts as one of several non-catalytic accessory components of the cytoplasmic dynein 1 complex that are thought to be involved in linking dynein to cargos and to adapter proteins that regulate dynein function. Cytoplasmic dynein 1 acts as a motor for the intracellular retrograde motility of vesicles and organelles along microtubules. May play a role in binding dynein to membranous organelles or chromosomes.</text>
</comment>
<feature type="region of interest" description="Disordered" evidence="11">
    <location>
        <begin position="382"/>
        <end position="407"/>
    </location>
</feature>
<dbReference type="InterPro" id="IPR022780">
    <property type="entry name" value="Dynein_light_int_chain"/>
</dbReference>
<keyword evidence="9 10" id="KW-0206">Cytoskeleton</keyword>
<comment type="subunit">
    <text evidence="10">Homodimer. The cytoplasmic dynein 1 complex consists of two catalytic heavy chains (HCs) and a number of non-catalytic subunits presented by intermediate chains (ICs).</text>
</comment>
<dbReference type="Pfam" id="PF05783">
    <property type="entry name" value="DLIC"/>
    <property type="match status" value="2"/>
</dbReference>
<evidence type="ECO:0000256" key="10">
    <source>
        <dbReference type="RuleBase" id="RU366047"/>
    </source>
</evidence>
<keyword evidence="7 10" id="KW-0243">Dynein</keyword>
<feature type="compositionally biased region" description="Basic and acidic residues" evidence="11">
    <location>
        <begin position="444"/>
        <end position="457"/>
    </location>
</feature>
<keyword evidence="5 10" id="KW-0547">Nucleotide-binding</keyword>
<dbReference type="GO" id="GO:0005868">
    <property type="term" value="C:cytoplasmic dynein complex"/>
    <property type="evidence" value="ECO:0007669"/>
    <property type="project" value="UniProtKB-UniRule"/>
</dbReference>
<comment type="similarity">
    <text evidence="10">Belongs to the dynein light intermediate chain family.</text>
</comment>
<dbReference type="GO" id="GO:0000226">
    <property type="term" value="P:microtubule cytoskeleton organization"/>
    <property type="evidence" value="ECO:0007669"/>
    <property type="project" value="TreeGrafter"/>
</dbReference>
<keyword evidence="13" id="KW-1185">Reference proteome</keyword>
<feature type="compositionally biased region" description="Polar residues" evidence="11">
    <location>
        <begin position="429"/>
        <end position="443"/>
    </location>
</feature>
<evidence type="ECO:0000313" key="12">
    <source>
        <dbReference type="EMBL" id="KNC85618.1"/>
    </source>
</evidence>
<dbReference type="InterPro" id="IPR008467">
    <property type="entry name" value="Dynein1_light_intermed_chain"/>
</dbReference>
<dbReference type="GO" id="GO:0005874">
    <property type="term" value="C:microtubule"/>
    <property type="evidence" value="ECO:0007669"/>
    <property type="project" value="UniProtKB-KW"/>
</dbReference>
<feature type="compositionally biased region" description="Polar residues" evidence="11">
    <location>
        <begin position="217"/>
        <end position="231"/>
    </location>
</feature>
<evidence type="ECO:0000256" key="4">
    <source>
        <dbReference type="ARBA" id="ARBA00022701"/>
    </source>
</evidence>
<dbReference type="GO" id="GO:0007018">
    <property type="term" value="P:microtubule-based movement"/>
    <property type="evidence" value="ECO:0007669"/>
    <property type="project" value="InterPro"/>
</dbReference>